<accession>A0ABP7XES4</accession>
<dbReference type="EMBL" id="BAABCW010000004">
    <property type="protein sequence ID" value="GAA4114007.1"/>
    <property type="molecule type" value="Genomic_DNA"/>
</dbReference>
<dbReference type="SUPFAM" id="SSF47413">
    <property type="entry name" value="lambda repressor-like DNA-binding domains"/>
    <property type="match status" value="1"/>
</dbReference>
<evidence type="ECO:0000313" key="3">
    <source>
        <dbReference type="Proteomes" id="UP001500459"/>
    </source>
</evidence>
<reference evidence="3" key="1">
    <citation type="journal article" date="2019" name="Int. J. Syst. Evol. Microbiol.">
        <title>The Global Catalogue of Microorganisms (GCM) 10K type strain sequencing project: providing services to taxonomists for standard genome sequencing and annotation.</title>
        <authorList>
            <consortium name="The Broad Institute Genomics Platform"/>
            <consortium name="The Broad Institute Genome Sequencing Center for Infectious Disease"/>
            <person name="Wu L."/>
            <person name="Ma J."/>
        </authorList>
    </citation>
    <scope>NUCLEOTIDE SEQUENCE [LARGE SCALE GENOMIC DNA]</scope>
    <source>
        <strain evidence="3">JCM 17106</strain>
    </source>
</reference>
<dbReference type="CDD" id="cd00093">
    <property type="entry name" value="HTH_XRE"/>
    <property type="match status" value="1"/>
</dbReference>
<dbReference type="InterPro" id="IPR001387">
    <property type="entry name" value="Cro/C1-type_HTH"/>
</dbReference>
<dbReference type="Gene3D" id="1.10.260.40">
    <property type="entry name" value="lambda repressor-like DNA-binding domains"/>
    <property type="match status" value="1"/>
</dbReference>
<evidence type="ECO:0000313" key="2">
    <source>
        <dbReference type="EMBL" id="GAA4114007.1"/>
    </source>
</evidence>
<gene>
    <name evidence="2" type="ORF">GCM10022393_13250</name>
</gene>
<comment type="caution">
    <text evidence="2">The sequence shown here is derived from an EMBL/GenBank/DDBJ whole genome shotgun (WGS) entry which is preliminary data.</text>
</comment>
<organism evidence="2 3">
    <name type="scientific">Aquimarina addita</name>
    <dbReference type="NCBI Taxonomy" id="870485"/>
    <lineage>
        <taxon>Bacteria</taxon>
        <taxon>Pseudomonadati</taxon>
        <taxon>Bacteroidota</taxon>
        <taxon>Flavobacteriia</taxon>
        <taxon>Flavobacteriales</taxon>
        <taxon>Flavobacteriaceae</taxon>
        <taxon>Aquimarina</taxon>
    </lineage>
</organism>
<protein>
    <submittedName>
        <fullName evidence="2">Helix-turn-helix transcriptional regulator</fullName>
    </submittedName>
</protein>
<name>A0ABP7XES4_9FLAO</name>
<evidence type="ECO:0000259" key="1">
    <source>
        <dbReference type="PROSITE" id="PS50943"/>
    </source>
</evidence>
<dbReference type="InterPro" id="IPR010982">
    <property type="entry name" value="Lambda_DNA-bd_dom_sf"/>
</dbReference>
<dbReference type="PROSITE" id="PS50943">
    <property type="entry name" value="HTH_CROC1"/>
    <property type="match status" value="1"/>
</dbReference>
<proteinExistence type="predicted"/>
<sequence length="148" mass="16603">MDHYDLSASAFADSLAIGRSSISHILSGRNKPSLDFAMKVVHTYSDVNFYWLLEGKGTFPPSEKPLTKIEKVSDTTPIAKSDPIPEDIAPQKDLFSQHAQKITAPILESNKNLDNPNLSRPHVTHKKINRIVIFYSDGSFEDYQNKES</sequence>
<dbReference type="Proteomes" id="UP001500459">
    <property type="component" value="Unassembled WGS sequence"/>
</dbReference>
<keyword evidence="3" id="KW-1185">Reference proteome</keyword>
<feature type="domain" description="HTH cro/C1-type" evidence="1">
    <location>
        <begin position="6"/>
        <end position="50"/>
    </location>
</feature>